<keyword evidence="2" id="KW-1185">Reference proteome</keyword>
<organism evidence="1 2">
    <name type="scientific">Mycena rosella</name>
    <name type="common">Pink bonnet</name>
    <name type="synonym">Agaricus rosellus</name>
    <dbReference type="NCBI Taxonomy" id="1033263"/>
    <lineage>
        <taxon>Eukaryota</taxon>
        <taxon>Fungi</taxon>
        <taxon>Dikarya</taxon>
        <taxon>Basidiomycota</taxon>
        <taxon>Agaricomycotina</taxon>
        <taxon>Agaricomycetes</taxon>
        <taxon>Agaricomycetidae</taxon>
        <taxon>Agaricales</taxon>
        <taxon>Marasmiineae</taxon>
        <taxon>Mycenaceae</taxon>
        <taxon>Mycena</taxon>
    </lineage>
</organism>
<protein>
    <submittedName>
        <fullName evidence="1">Uncharacterized protein</fullName>
    </submittedName>
</protein>
<name>A0AAD7G0M7_MYCRO</name>
<sequence>MFPIFKRHFEVVDPQRVFEQLPADLLTTSVARSKEQAKAEMEEVVATGGVAEWGSSGHDEGRRDGGAADTAIGLHFGVQEEHTVFEAEVTGEILALDIIKVTPRLTSADIFINCQPAITAISAPRNQPGQHLLAAFPPFGSGSNSPQFLITTSGCIDIGCRPSFEVIFHPRSSNTKLELFNMDPLPACQGFILNSRKSSKKPYNRRNPQEAPRGCGAPSIGLLMFALALVAAFHNDATGTSVKCEGCIHRGWTLQPSIRSLELGARLEGFKDDITLRARLDPVVPDMRDG</sequence>
<dbReference type="Proteomes" id="UP001221757">
    <property type="component" value="Unassembled WGS sequence"/>
</dbReference>
<accession>A0AAD7G0M7</accession>
<dbReference type="AlphaFoldDB" id="A0AAD7G0M7"/>
<gene>
    <name evidence="1" type="ORF">B0H17DRAFT_1147036</name>
</gene>
<reference evidence="1" key="1">
    <citation type="submission" date="2023-03" db="EMBL/GenBank/DDBJ databases">
        <title>Massive genome expansion in bonnet fungi (Mycena s.s.) driven by repeated elements and novel gene families across ecological guilds.</title>
        <authorList>
            <consortium name="Lawrence Berkeley National Laboratory"/>
            <person name="Harder C.B."/>
            <person name="Miyauchi S."/>
            <person name="Viragh M."/>
            <person name="Kuo A."/>
            <person name="Thoen E."/>
            <person name="Andreopoulos B."/>
            <person name="Lu D."/>
            <person name="Skrede I."/>
            <person name="Drula E."/>
            <person name="Henrissat B."/>
            <person name="Morin E."/>
            <person name="Kohler A."/>
            <person name="Barry K."/>
            <person name="LaButti K."/>
            <person name="Morin E."/>
            <person name="Salamov A."/>
            <person name="Lipzen A."/>
            <person name="Mereny Z."/>
            <person name="Hegedus B."/>
            <person name="Baldrian P."/>
            <person name="Stursova M."/>
            <person name="Weitz H."/>
            <person name="Taylor A."/>
            <person name="Grigoriev I.V."/>
            <person name="Nagy L.G."/>
            <person name="Martin F."/>
            <person name="Kauserud H."/>
        </authorList>
    </citation>
    <scope>NUCLEOTIDE SEQUENCE</scope>
    <source>
        <strain evidence="1">CBHHK067</strain>
    </source>
</reference>
<evidence type="ECO:0000313" key="1">
    <source>
        <dbReference type="EMBL" id="KAJ7653511.1"/>
    </source>
</evidence>
<proteinExistence type="predicted"/>
<evidence type="ECO:0000313" key="2">
    <source>
        <dbReference type="Proteomes" id="UP001221757"/>
    </source>
</evidence>
<dbReference type="EMBL" id="JARKIE010000333">
    <property type="protein sequence ID" value="KAJ7653511.1"/>
    <property type="molecule type" value="Genomic_DNA"/>
</dbReference>
<comment type="caution">
    <text evidence="1">The sequence shown here is derived from an EMBL/GenBank/DDBJ whole genome shotgun (WGS) entry which is preliminary data.</text>
</comment>